<accession>K1LGJ6</accession>
<proteinExistence type="predicted"/>
<gene>
    <name evidence="1" type="ORF">B879_01992</name>
</gene>
<name>K1LGJ6_CECL9</name>
<evidence type="ECO:0000313" key="2">
    <source>
        <dbReference type="Proteomes" id="UP000004478"/>
    </source>
</evidence>
<dbReference type="Proteomes" id="UP000004478">
    <property type="component" value="Unassembled WGS sequence"/>
</dbReference>
<dbReference type="AlphaFoldDB" id="K1LGJ6"/>
<protein>
    <recommendedName>
        <fullName evidence="3">Lipoprotein</fullName>
    </recommendedName>
</protein>
<organism evidence="1 2">
    <name type="scientific">Cecembia lonarensis (strain CCUG 58316 / KCTC 22772 / LW9)</name>
    <dbReference type="NCBI Taxonomy" id="1225176"/>
    <lineage>
        <taxon>Bacteria</taxon>
        <taxon>Pseudomonadati</taxon>
        <taxon>Bacteroidota</taxon>
        <taxon>Cytophagia</taxon>
        <taxon>Cytophagales</taxon>
        <taxon>Cyclobacteriaceae</taxon>
        <taxon>Cecembia</taxon>
    </lineage>
</organism>
<reference evidence="1 2" key="1">
    <citation type="journal article" date="2012" name="J. Bacteriol.">
        <title>Draft Genome Sequence of Cecembia lonarensis Strain LW9T, Isolated from Lonar Lake, a Haloalkaline Lake in India.</title>
        <authorList>
            <person name="Shivaji S."/>
            <person name="Ara S."/>
            <person name="Singh A."/>
            <person name="Pinnaka A.K."/>
        </authorList>
    </citation>
    <scope>NUCLEOTIDE SEQUENCE [LARGE SCALE GENOMIC DNA]</scope>
    <source>
        <strain evidence="1 2">LW9</strain>
    </source>
</reference>
<dbReference type="PROSITE" id="PS51257">
    <property type="entry name" value="PROKAR_LIPOPROTEIN"/>
    <property type="match status" value="1"/>
</dbReference>
<keyword evidence="2" id="KW-1185">Reference proteome</keyword>
<comment type="caution">
    <text evidence="1">The sequence shown here is derived from an EMBL/GenBank/DDBJ whole genome shotgun (WGS) entry which is preliminary data.</text>
</comment>
<evidence type="ECO:0008006" key="3">
    <source>
        <dbReference type="Google" id="ProtNLM"/>
    </source>
</evidence>
<dbReference type="EMBL" id="AMGM01000026">
    <property type="protein sequence ID" value="EKB49423.1"/>
    <property type="molecule type" value="Genomic_DNA"/>
</dbReference>
<sequence>MKIPRTLTLYLAFLILSISCSTRDKQAVNIIEKSIEAHGGMKAWEEVQSIAMVRDIWMFDEAGNTESYVRQENEFRLQPFFEAKMNWERDSIPHRVHFDGVTTRYVMGENEILNEGFLQSKKRDLDAAFYVLSKPFDLLEKGKHLEYQGREELAGGIPVETVKVIDGDPSDPRTDIWWYYFDPKTFEIVAYKVKTSDHYSLVYNQGWDKSTGLLLPARRESYRVDIEGNHLYQRAIYGYGKYEVVR</sequence>
<evidence type="ECO:0000313" key="1">
    <source>
        <dbReference type="EMBL" id="EKB49423.1"/>
    </source>
</evidence>
<dbReference type="RefSeq" id="WP_009185022.1">
    <property type="nucleotide sequence ID" value="NZ_AMGM01000026.1"/>
</dbReference>
<dbReference type="OrthoDB" id="1420384at2"/>